<dbReference type="Proteomes" id="UP000248714">
    <property type="component" value="Unassembled WGS sequence"/>
</dbReference>
<organism evidence="2 3">
    <name type="scientific">Lentzea atacamensis</name>
    <dbReference type="NCBI Taxonomy" id="531938"/>
    <lineage>
        <taxon>Bacteria</taxon>
        <taxon>Bacillati</taxon>
        <taxon>Actinomycetota</taxon>
        <taxon>Actinomycetes</taxon>
        <taxon>Pseudonocardiales</taxon>
        <taxon>Pseudonocardiaceae</taxon>
        <taxon>Lentzea</taxon>
    </lineage>
</organism>
<protein>
    <submittedName>
        <fullName evidence="2">Uncharacterized protein YbjT (DUF2867 family)</fullName>
    </submittedName>
</protein>
<dbReference type="RefSeq" id="WP_112225128.1">
    <property type="nucleotide sequence ID" value="NZ_QLTT01000001.1"/>
</dbReference>
<dbReference type="InterPro" id="IPR051604">
    <property type="entry name" value="Ergot_Alk_Oxidoreductase"/>
</dbReference>
<dbReference type="PANTHER" id="PTHR43162">
    <property type="match status" value="1"/>
</dbReference>
<dbReference type="Gene3D" id="3.40.50.720">
    <property type="entry name" value="NAD(P)-binding Rossmann-like Domain"/>
    <property type="match status" value="2"/>
</dbReference>
<evidence type="ECO:0000313" key="2">
    <source>
        <dbReference type="EMBL" id="RAS69830.1"/>
    </source>
</evidence>
<evidence type="ECO:0000259" key="1">
    <source>
        <dbReference type="Pfam" id="PF13460"/>
    </source>
</evidence>
<keyword evidence="3" id="KW-1185">Reference proteome</keyword>
<comment type="caution">
    <text evidence="2">The sequence shown here is derived from an EMBL/GenBank/DDBJ whole genome shotgun (WGS) entry which is preliminary data.</text>
</comment>
<gene>
    <name evidence="2" type="ORF">C8D87_101130</name>
</gene>
<name>A0ABX9EF74_9PSEU</name>
<dbReference type="EMBL" id="QLTT01000001">
    <property type="protein sequence ID" value="RAS69830.1"/>
    <property type="molecule type" value="Genomic_DNA"/>
</dbReference>
<reference evidence="2 3" key="1">
    <citation type="submission" date="2018-06" db="EMBL/GenBank/DDBJ databases">
        <title>Genomic Encyclopedia of Type Strains, Phase IV (KMG-IV): sequencing the most valuable type-strain genomes for metagenomic binning, comparative biology and taxonomic classification.</title>
        <authorList>
            <person name="Goeker M."/>
        </authorList>
    </citation>
    <scope>NUCLEOTIDE SEQUENCE [LARGE SCALE GENOMIC DNA]</scope>
    <source>
        <strain evidence="2 3">DSM 45479</strain>
    </source>
</reference>
<dbReference type="InterPro" id="IPR036291">
    <property type="entry name" value="NAD(P)-bd_dom_sf"/>
</dbReference>
<dbReference type="InterPro" id="IPR016040">
    <property type="entry name" value="NAD(P)-bd_dom"/>
</dbReference>
<sequence>MTILVTGATGHLGRLVVRGLTGHVRAVTRNPAKANFPDGVEVVKADLDDPDSLPFDGVEVVKADLDDPDSLPFDGVDKLYLFVHPPTAQEVVDRAVKAGVRRIVTLSSGAVTYGYDTSHHLPVEQAVEASGLEWTHLRPGEFATNKIDLWGPSIRTDGTIVHPDPDVFGQPIHEADIAEVAVKALLEDGHAGKAYNLSGPPQLTQRDMAAALGEALGRELRFVDVTAEEALAYYMSVGWEEEIARYILGLGGYEGGEPDDFSDYEFVVSPDFEAVTGKPYRTFAQWARDHVADFTAE</sequence>
<accession>A0ABX9EF74</accession>
<evidence type="ECO:0000313" key="3">
    <source>
        <dbReference type="Proteomes" id="UP000248714"/>
    </source>
</evidence>
<dbReference type="Pfam" id="PF13460">
    <property type="entry name" value="NAD_binding_10"/>
    <property type="match status" value="1"/>
</dbReference>
<dbReference type="PANTHER" id="PTHR43162:SF1">
    <property type="entry name" value="PRESTALK A DIFFERENTIATION PROTEIN A"/>
    <property type="match status" value="1"/>
</dbReference>
<dbReference type="SUPFAM" id="SSF51735">
    <property type="entry name" value="NAD(P)-binding Rossmann-fold domains"/>
    <property type="match status" value="1"/>
</dbReference>
<feature type="domain" description="NAD(P)-binding" evidence="1">
    <location>
        <begin position="7"/>
        <end position="187"/>
    </location>
</feature>
<proteinExistence type="predicted"/>